<comment type="function">
    <text evidence="4">ATP-dependent carboxylate-amine ligase which exhibits weak glutamate--cysteine ligase activity.</text>
</comment>
<comment type="similarity">
    <text evidence="4">Belongs to the glutamate--cysteine ligase type 2 family. YbdK subfamily.</text>
</comment>
<gene>
    <name evidence="5" type="ORF">GWK41_08330</name>
</gene>
<keyword evidence="6" id="KW-1185">Reference proteome</keyword>
<dbReference type="SUPFAM" id="SSF55931">
    <property type="entry name" value="Glutamine synthetase/guanido kinase"/>
    <property type="match status" value="1"/>
</dbReference>
<dbReference type="EC" id="6.3.2.2" evidence="4"/>
<evidence type="ECO:0000256" key="3">
    <source>
        <dbReference type="ARBA" id="ARBA00022840"/>
    </source>
</evidence>
<reference evidence="5 6" key="1">
    <citation type="journal article" date="2021" name="Syst. Appl. Microbiol.">
        <title>Persephonella atlantica sp. nov.: How to adapt to physico-chemical gradients in high temperature hydrothermal habitats.</title>
        <authorList>
            <person name="Francois D.X."/>
            <person name="Godfroy A."/>
            <person name="Mathien C."/>
            <person name="Aube J."/>
            <person name="Cathalot C."/>
            <person name="Lesongeur F."/>
            <person name="L'Haridon S."/>
            <person name="Philippon X."/>
            <person name="Roussel E.G."/>
        </authorList>
    </citation>
    <scope>NUCLEOTIDE SEQUENCE [LARGE SCALE GENOMIC DNA]</scope>
    <source>
        <strain evidence="5 6">MO1340</strain>
    </source>
</reference>
<sequence length="360" mass="42157">MKFKSSKPFTVGAELEVQLVNRTDFSLSNSSDVIFEHLPERLKSIVQPEVLTSMVEIVTPVCEKPEEVVSYFREALHEIDRIGEGYGFRSSALGTHTFAKKEQTQITAKDRYLKLLEELQILLRQFLIYGLHVHVGFPDREMAVRGYNMTINYLPVFLALSTSSPFFYGEFTGLHSYRTKIFEQLPRAGIPEYFDSFSQFEELFYTLKNGGFIESIKDIWWDVRIHPDLGTVELRVCDANPEMDRIELIISLFQGLCLLAQEEKTERYFHQILKQNKWNATRYSLDGKFIEKDRIIPLREKSYSIIKYLEKKGIFKTLNIEKRIKRLHPVIGRKTISERMIAYYRRTGDMKAVEKMGFIR</sequence>
<dbReference type="PANTHER" id="PTHR36510:SF1">
    <property type="entry name" value="GLUTAMATE--CYSTEINE LIGASE 2-RELATED"/>
    <property type="match status" value="1"/>
</dbReference>
<comment type="catalytic activity">
    <reaction evidence="4">
        <text>L-cysteine + L-glutamate + ATP = gamma-L-glutamyl-L-cysteine + ADP + phosphate + H(+)</text>
        <dbReference type="Rhea" id="RHEA:13285"/>
        <dbReference type="ChEBI" id="CHEBI:15378"/>
        <dbReference type="ChEBI" id="CHEBI:29985"/>
        <dbReference type="ChEBI" id="CHEBI:30616"/>
        <dbReference type="ChEBI" id="CHEBI:35235"/>
        <dbReference type="ChEBI" id="CHEBI:43474"/>
        <dbReference type="ChEBI" id="CHEBI:58173"/>
        <dbReference type="ChEBI" id="CHEBI:456216"/>
        <dbReference type="EC" id="6.3.2.2"/>
    </reaction>
</comment>
<evidence type="ECO:0000256" key="2">
    <source>
        <dbReference type="ARBA" id="ARBA00022741"/>
    </source>
</evidence>
<dbReference type="EMBL" id="JAACYA010000002">
    <property type="protein sequence ID" value="MBK3333074.1"/>
    <property type="molecule type" value="Genomic_DNA"/>
</dbReference>
<proteinExistence type="inferred from homology"/>
<evidence type="ECO:0000313" key="5">
    <source>
        <dbReference type="EMBL" id="MBK3333074.1"/>
    </source>
</evidence>
<dbReference type="Pfam" id="PF04107">
    <property type="entry name" value="GCS2"/>
    <property type="match status" value="1"/>
</dbReference>
<dbReference type="InterPro" id="IPR014746">
    <property type="entry name" value="Gln_synth/guanido_kin_cat_dom"/>
</dbReference>
<evidence type="ECO:0000313" key="6">
    <source>
        <dbReference type="Proteomes" id="UP000772812"/>
    </source>
</evidence>
<comment type="caution">
    <text evidence="5">The sequence shown here is derived from an EMBL/GenBank/DDBJ whole genome shotgun (WGS) entry which is preliminary data.</text>
</comment>
<dbReference type="HAMAP" id="MF_01609">
    <property type="entry name" value="Glu_cys_ligase_2"/>
    <property type="match status" value="1"/>
</dbReference>
<organism evidence="5 6">
    <name type="scientific">Persephonella atlantica</name>
    <dbReference type="NCBI Taxonomy" id="2699429"/>
    <lineage>
        <taxon>Bacteria</taxon>
        <taxon>Pseudomonadati</taxon>
        <taxon>Aquificota</taxon>
        <taxon>Aquificia</taxon>
        <taxon>Aquificales</taxon>
        <taxon>Hydrogenothermaceae</taxon>
        <taxon>Persephonella</taxon>
    </lineage>
</organism>
<dbReference type="RefSeq" id="WP_200674479.1">
    <property type="nucleotide sequence ID" value="NZ_JAACYA010000002.1"/>
</dbReference>
<keyword evidence="2 4" id="KW-0547">Nucleotide-binding</keyword>
<evidence type="ECO:0000256" key="4">
    <source>
        <dbReference type="HAMAP-Rule" id="MF_01609"/>
    </source>
</evidence>
<keyword evidence="3 4" id="KW-0067">ATP-binding</keyword>
<dbReference type="Gene3D" id="3.30.590.20">
    <property type="match status" value="1"/>
</dbReference>
<dbReference type="InterPro" id="IPR050141">
    <property type="entry name" value="GCL_type2/YbdK_subfam"/>
</dbReference>
<dbReference type="InterPro" id="IPR006336">
    <property type="entry name" value="GCS2"/>
</dbReference>
<protein>
    <recommendedName>
        <fullName evidence="4">Putative glutamate--cysteine ligase 2</fullName>
        <ecNumber evidence="4">6.3.2.2</ecNumber>
    </recommendedName>
    <alternativeName>
        <fullName evidence="4">Gamma-glutamylcysteine synthetase 2</fullName>
        <shortName evidence="4">GCS 2</shortName>
        <shortName evidence="4">Gamma-GCS 2</shortName>
    </alternativeName>
</protein>
<dbReference type="PANTHER" id="PTHR36510">
    <property type="entry name" value="GLUTAMATE--CYSTEINE LIGASE 2-RELATED"/>
    <property type="match status" value="1"/>
</dbReference>
<dbReference type="InterPro" id="IPR011793">
    <property type="entry name" value="YbdK"/>
</dbReference>
<dbReference type="Proteomes" id="UP000772812">
    <property type="component" value="Unassembled WGS sequence"/>
</dbReference>
<keyword evidence="1 4" id="KW-0436">Ligase</keyword>
<name>A0ABS1GJG8_9AQUI</name>
<dbReference type="NCBIfam" id="TIGR02050">
    <property type="entry name" value="gshA_cyan_rel"/>
    <property type="match status" value="1"/>
</dbReference>
<accession>A0ABS1GJG8</accession>
<dbReference type="GO" id="GO:0016874">
    <property type="term" value="F:ligase activity"/>
    <property type="evidence" value="ECO:0007669"/>
    <property type="project" value="UniProtKB-KW"/>
</dbReference>
<evidence type="ECO:0000256" key="1">
    <source>
        <dbReference type="ARBA" id="ARBA00022598"/>
    </source>
</evidence>